<gene>
    <name evidence="1" type="ORF">A1507_01755</name>
</gene>
<evidence type="ECO:0000313" key="1">
    <source>
        <dbReference type="EMBL" id="OAI12246.1"/>
    </source>
</evidence>
<organism evidence="1 2">
    <name type="scientific">Methylomonas koyamae</name>
    <dbReference type="NCBI Taxonomy" id="702114"/>
    <lineage>
        <taxon>Bacteria</taxon>
        <taxon>Pseudomonadati</taxon>
        <taxon>Pseudomonadota</taxon>
        <taxon>Gammaproteobacteria</taxon>
        <taxon>Methylococcales</taxon>
        <taxon>Methylococcaceae</taxon>
        <taxon>Methylomonas</taxon>
    </lineage>
</organism>
<dbReference type="Proteomes" id="UP000077857">
    <property type="component" value="Unassembled WGS sequence"/>
</dbReference>
<dbReference type="AlphaFoldDB" id="A0A177N2P9"/>
<sequence>MDRILEGAAMLVEEGEKIKVLVREFFKKGHKSSNKLYDVDLAGHAVLVNMSAKGTTRYQQAYESDKHRLNGATSHLDLAEKLVKMTIADRSGNCGEMAALSAYYAKKIYNIKRDLLYIGIVHGKGDHAFCLVSQEAIPDTARRYASMADFTNLKVAKSWLIIDPWLNTVCYASNYLTKSGEKLEKWASEGKRVAWMNGSQGAGWYVPNGEYKTEFGKAPLILDPF</sequence>
<name>A0A177N2P9_9GAMM</name>
<proteinExistence type="predicted"/>
<evidence type="ECO:0000313" key="2">
    <source>
        <dbReference type="Proteomes" id="UP000077857"/>
    </source>
</evidence>
<accession>A0A177N2P9</accession>
<comment type="caution">
    <text evidence="1">The sequence shown here is derived from an EMBL/GenBank/DDBJ whole genome shotgun (WGS) entry which is preliminary data.</text>
</comment>
<reference evidence="1 2" key="1">
    <citation type="submission" date="2016-03" db="EMBL/GenBank/DDBJ databases">
        <authorList>
            <person name="Ploux O."/>
        </authorList>
    </citation>
    <scope>NUCLEOTIDE SEQUENCE [LARGE SCALE GENOMIC DNA]</scope>
    <source>
        <strain evidence="1 2">R-45378</strain>
    </source>
</reference>
<dbReference type="EMBL" id="LUUJ01000110">
    <property type="protein sequence ID" value="OAI12246.1"/>
    <property type="molecule type" value="Genomic_DNA"/>
</dbReference>
<protein>
    <submittedName>
        <fullName evidence="1">Uncharacterized protein</fullName>
    </submittedName>
</protein>